<sequence length="245" mass="25929">MSRRSDSDEPTSDGPGHDGEIRGLPPEWGTIVVPDDLRDLSDEIASIQAEIAAQRRLRRRRRWLRPGLSGPLFALILFLVAAIGSLMVIVLPKPSRPPRREPLASPSVAVGVAGGLVPSLSLSGDGGMTSSLREFRPAVLLISPAGCTTCSVVRNQLVTATDETQLTVVWITESSQAITRIPGLSAGRLVSLADPSAMSRTAIAGVSATGPTAVLVRTDGRIRRIVPNVTDPATLRPELAALTIR</sequence>
<proteinExistence type="predicted"/>
<feature type="transmembrane region" description="Helical" evidence="2">
    <location>
        <begin position="68"/>
        <end position="91"/>
    </location>
</feature>
<evidence type="ECO:0000313" key="4">
    <source>
        <dbReference type="Proteomes" id="UP000317982"/>
    </source>
</evidence>
<dbReference type="Proteomes" id="UP000317982">
    <property type="component" value="Unassembled WGS sequence"/>
</dbReference>
<keyword evidence="2" id="KW-1133">Transmembrane helix</keyword>
<evidence type="ECO:0000313" key="3">
    <source>
        <dbReference type="EMBL" id="TQS40054.1"/>
    </source>
</evidence>
<accession>A0A545AFE9</accession>
<keyword evidence="2" id="KW-0812">Transmembrane</keyword>
<dbReference type="RefSeq" id="WP_142709510.1">
    <property type="nucleotide sequence ID" value="NZ_VIRS01000048.1"/>
</dbReference>
<dbReference type="OrthoDB" id="3375511at2"/>
<dbReference type="AlphaFoldDB" id="A0A545AFE9"/>
<comment type="caution">
    <text evidence="3">The sequence shown here is derived from an EMBL/GenBank/DDBJ whole genome shotgun (WGS) entry which is preliminary data.</text>
</comment>
<evidence type="ECO:0000256" key="2">
    <source>
        <dbReference type="SAM" id="Phobius"/>
    </source>
</evidence>
<organism evidence="3 4">
    <name type="scientific">Cryptosporangium phraense</name>
    <dbReference type="NCBI Taxonomy" id="2593070"/>
    <lineage>
        <taxon>Bacteria</taxon>
        <taxon>Bacillati</taxon>
        <taxon>Actinomycetota</taxon>
        <taxon>Actinomycetes</taxon>
        <taxon>Cryptosporangiales</taxon>
        <taxon>Cryptosporangiaceae</taxon>
        <taxon>Cryptosporangium</taxon>
    </lineage>
</organism>
<gene>
    <name evidence="3" type="ORF">FL583_36655</name>
</gene>
<dbReference type="EMBL" id="VIRS01000048">
    <property type="protein sequence ID" value="TQS40054.1"/>
    <property type="molecule type" value="Genomic_DNA"/>
</dbReference>
<reference evidence="3 4" key="1">
    <citation type="submission" date="2019-07" db="EMBL/GenBank/DDBJ databases">
        <title>Cryptosporangium phraense sp. nov., isolated from plant litter.</title>
        <authorList>
            <person name="Suriyachadkun C."/>
        </authorList>
    </citation>
    <scope>NUCLEOTIDE SEQUENCE [LARGE SCALE GENOMIC DNA]</scope>
    <source>
        <strain evidence="3 4">A-T 5661</strain>
    </source>
</reference>
<keyword evidence="2" id="KW-0472">Membrane</keyword>
<keyword evidence="4" id="KW-1185">Reference proteome</keyword>
<name>A0A545AFE9_9ACTN</name>
<dbReference type="InParanoid" id="A0A545AFE9"/>
<protein>
    <recommendedName>
        <fullName evidence="5">Thioredoxin domain-containing protein</fullName>
    </recommendedName>
</protein>
<evidence type="ECO:0008006" key="5">
    <source>
        <dbReference type="Google" id="ProtNLM"/>
    </source>
</evidence>
<evidence type="ECO:0000256" key="1">
    <source>
        <dbReference type="SAM" id="MobiDB-lite"/>
    </source>
</evidence>
<feature type="region of interest" description="Disordered" evidence="1">
    <location>
        <begin position="1"/>
        <end position="28"/>
    </location>
</feature>